<dbReference type="Proteomes" id="UP001154282">
    <property type="component" value="Unassembled WGS sequence"/>
</dbReference>
<comment type="caution">
    <text evidence="2">The sequence shown here is derived from an EMBL/GenBank/DDBJ whole genome shotgun (WGS) entry which is preliminary data.</text>
</comment>
<dbReference type="AlphaFoldDB" id="A0AAV0S6J2"/>
<gene>
    <name evidence="2" type="ORF">LITE_LOCUS51250</name>
</gene>
<accession>A0AAV0S6J2</accession>
<sequence length="205" mass="22080">MALPLGKLVILAGAGLIGASTVYGKDSGITDWLFGASKIWKQLKQDTGSGKKPQNDSLLAQVNSLRQELQLLASNGPVTIITSGGAGANKYYTIVVVGVIGYGYVWWKTTRKELSAGISNLDTKLIEIEKFTDSTQGIVVRLRDGSGKIGKDFHSFKERVESLKSRVDKFGVKQQESLSGIQSLLAFAHEAQTGLIDNGQAYLAF</sequence>
<evidence type="ECO:0008006" key="4">
    <source>
        <dbReference type="Google" id="ProtNLM"/>
    </source>
</evidence>
<dbReference type="PANTHER" id="PTHR47289:SF2">
    <property type="entry name" value="TRANSCRIPTION FACTOR, PUTATIVE (DUF1664)-RELATED"/>
    <property type="match status" value="1"/>
</dbReference>
<feature type="signal peptide" evidence="1">
    <location>
        <begin position="1"/>
        <end position="19"/>
    </location>
</feature>
<protein>
    <recommendedName>
        <fullName evidence="4">DUF1664 domain-containing protein</fullName>
    </recommendedName>
</protein>
<keyword evidence="3" id="KW-1185">Reference proteome</keyword>
<organism evidence="2 3">
    <name type="scientific">Linum tenue</name>
    <dbReference type="NCBI Taxonomy" id="586396"/>
    <lineage>
        <taxon>Eukaryota</taxon>
        <taxon>Viridiplantae</taxon>
        <taxon>Streptophyta</taxon>
        <taxon>Embryophyta</taxon>
        <taxon>Tracheophyta</taxon>
        <taxon>Spermatophyta</taxon>
        <taxon>Magnoliopsida</taxon>
        <taxon>eudicotyledons</taxon>
        <taxon>Gunneridae</taxon>
        <taxon>Pentapetalae</taxon>
        <taxon>rosids</taxon>
        <taxon>fabids</taxon>
        <taxon>Malpighiales</taxon>
        <taxon>Linaceae</taxon>
        <taxon>Linum</taxon>
    </lineage>
</organism>
<dbReference type="EMBL" id="CAMGYJ010000011">
    <property type="protein sequence ID" value="CAI0627367.1"/>
    <property type="molecule type" value="Genomic_DNA"/>
</dbReference>
<dbReference type="PANTHER" id="PTHR47289">
    <property type="entry name" value="TRANSCRIPTION FACTOR, PUTATIVE (DUF1664)-RELATED"/>
    <property type="match status" value="1"/>
</dbReference>
<keyword evidence="1" id="KW-0732">Signal</keyword>
<evidence type="ECO:0000313" key="2">
    <source>
        <dbReference type="EMBL" id="CAI0627367.1"/>
    </source>
</evidence>
<name>A0AAV0S6J2_9ROSI</name>
<proteinExistence type="predicted"/>
<evidence type="ECO:0000313" key="3">
    <source>
        <dbReference type="Proteomes" id="UP001154282"/>
    </source>
</evidence>
<reference evidence="2" key="1">
    <citation type="submission" date="2022-08" db="EMBL/GenBank/DDBJ databases">
        <authorList>
            <person name="Gutierrez-Valencia J."/>
        </authorList>
    </citation>
    <scope>NUCLEOTIDE SEQUENCE</scope>
</reference>
<feature type="chain" id="PRO_5043348022" description="DUF1664 domain-containing protein" evidence="1">
    <location>
        <begin position="20"/>
        <end position="205"/>
    </location>
</feature>
<evidence type="ECO:0000256" key="1">
    <source>
        <dbReference type="SAM" id="SignalP"/>
    </source>
</evidence>